<dbReference type="RefSeq" id="XP_001835560.2">
    <property type="nucleotide sequence ID" value="XM_001835508.2"/>
</dbReference>
<dbReference type="EMBL" id="AACS02000008">
    <property type="protein sequence ID" value="EAU86131.2"/>
    <property type="molecule type" value="Genomic_DNA"/>
</dbReference>
<dbReference type="InterPro" id="IPR050300">
    <property type="entry name" value="GDXG_lipolytic_enzyme"/>
</dbReference>
<keyword evidence="4" id="KW-1185">Reference proteome</keyword>
<organism evidence="3 4">
    <name type="scientific">Coprinopsis cinerea (strain Okayama-7 / 130 / ATCC MYA-4618 / FGSC 9003)</name>
    <name type="common">Inky cap fungus</name>
    <name type="synonym">Hormographiella aspergillata</name>
    <dbReference type="NCBI Taxonomy" id="240176"/>
    <lineage>
        <taxon>Eukaryota</taxon>
        <taxon>Fungi</taxon>
        <taxon>Dikarya</taxon>
        <taxon>Basidiomycota</taxon>
        <taxon>Agaricomycotina</taxon>
        <taxon>Agaricomycetes</taxon>
        <taxon>Agaricomycetidae</taxon>
        <taxon>Agaricales</taxon>
        <taxon>Agaricineae</taxon>
        <taxon>Psathyrellaceae</taxon>
        <taxon>Coprinopsis</taxon>
    </lineage>
</organism>
<dbReference type="OMA" id="MFLARLY"/>
<dbReference type="AlphaFoldDB" id="A8NQW5"/>
<evidence type="ECO:0000256" key="2">
    <source>
        <dbReference type="SAM" id="MobiDB-lite"/>
    </source>
</evidence>
<dbReference type="GeneID" id="6012092"/>
<evidence type="ECO:0000313" key="4">
    <source>
        <dbReference type="Proteomes" id="UP000001861"/>
    </source>
</evidence>
<keyword evidence="1" id="KW-0378">Hydrolase</keyword>
<gene>
    <name evidence="3" type="ORF">CC1G_03342</name>
</gene>
<name>A8NQW5_COPC7</name>
<feature type="region of interest" description="Disordered" evidence="2">
    <location>
        <begin position="253"/>
        <end position="274"/>
    </location>
</feature>
<evidence type="ECO:0008006" key="5">
    <source>
        <dbReference type="Google" id="ProtNLM"/>
    </source>
</evidence>
<comment type="caution">
    <text evidence="3">The sequence shown here is derived from an EMBL/GenBank/DDBJ whole genome shotgun (WGS) entry which is preliminary data.</text>
</comment>
<dbReference type="HOGENOM" id="CLU_012494_9_2_1"/>
<dbReference type="eggNOG" id="ENOG502S3DF">
    <property type="taxonomic scope" value="Eukaryota"/>
</dbReference>
<protein>
    <recommendedName>
        <fullName evidence="5">Alpha/beta-hydrolase</fullName>
    </recommendedName>
</protein>
<dbReference type="InParanoid" id="A8NQW5"/>
<evidence type="ECO:0000313" key="3">
    <source>
        <dbReference type="EMBL" id="EAU86131.2"/>
    </source>
</evidence>
<dbReference type="SUPFAM" id="SSF53474">
    <property type="entry name" value="alpha/beta-Hydrolases"/>
    <property type="match status" value="1"/>
</dbReference>
<dbReference type="InterPro" id="IPR029058">
    <property type="entry name" value="AB_hydrolase_fold"/>
</dbReference>
<dbReference type="STRING" id="240176.A8NQW5"/>
<dbReference type="PANTHER" id="PTHR48081:SF3">
    <property type="entry name" value="ALPHA_BETA HYDROLASE FOLD-3 DOMAIN-CONTAINING PROTEIN"/>
    <property type="match status" value="1"/>
</dbReference>
<dbReference type="Gene3D" id="3.40.50.1820">
    <property type="entry name" value="alpha/beta hydrolase"/>
    <property type="match status" value="1"/>
</dbReference>
<dbReference type="PANTHER" id="PTHR48081">
    <property type="entry name" value="AB HYDROLASE SUPERFAMILY PROTEIN C4A8.06C"/>
    <property type="match status" value="1"/>
</dbReference>
<dbReference type="OrthoDB" id="19653at2759"/>
<proteinExistence type="predicted"/>
<dbReference type="GO" id="GO:0016787">
    <property type="term" value="F:hydrolase activity"/>
    <property type="evidence" value="ECO:0007669"/>
    <property type="project" value="UniProtKB-KW"/>
</dbReference>
<dbReference type="VEuPathDB" id="FungiDB:CC1G_03342"/>
<accession>A8NQW5</accession>
<dbReference type="KEGG" id="cci:CC1G_03342"/>
<reference evidence="3 4" key="1">
    <citation type="journal article" date="2010" name="Proc. Natl. Acad. Sci. U.S.A.">
        <title>Insights into evolution of multicellular fungi from the assembled chromosomes of the mushroom Coprinopsis cinerea (Coprinus cinereus).</title>
        <authorList>
            <person name="Stajich J.E."/>
            <person name="Wilke S.K."/>
            <person name="Ahren D."/>
            <person name="Au C.H."/>
            <person name="Birren B.W."/>
            <person name="Borodovsky M."/>
            <person name="Burns C."/>
            <person name="Canback B."/>
            <person name="Casselton L.A."/>
            <person name="Cheng C.K."/>
            <person name="Deng J."/>
            <person name="Dietrich F.S."/>
            <person name="Fargo D.C."/>
            <person name="Farman M.L."/>
            <person name="Gathman A.C."/>
            <person name="Goldberg J."/>
            <person name="Guigo R."/>
            <person name="Hoegger P.J."/>
            <person name="Hooker J.B."/>
            <person name="Huggins A."/>
            <person name="James T.Y."/>
            <person name="Kamada T."/>
            <person name="Kilaru S."/>
            <person name="Kodira C."/>
            <person name="Kues U."/>
            <person name="Kupfer D."/>
            <person name="Kwan H.S."/>
            <person name="Lomsadze A."/>
            <person name="Li W."/>
            <person name="Lilly W.W."/>
            <person name="Ma L.J."/>
            <person name="Mackey A.J."/>
            <person name="Manning G."/>
            <person name="Martin F."/>
            <person name="Muraguchi H."/>
            <person name="Natvig D.O."/>
            <person name="Palmerini H."/>
            <person name="Ramesh M.A."/>
            <person name="Rehmeyer C.J."/>
            <person name="Roe B.A."/>
            <person name="Shenoy N."/>
            <person name="Stanke M."/>
            <person name="Ter-Hovhannisyan V."/>
            <person name="Tunlid A."/>
            <person name="Velagapudi R."/>
            <person name="Vision T.J."/>
            <person name="Zeng Q."/>
            <person name="Zolan M.E."/>
            <person name="Pukkila P.J."/>
        </authorList>
    </citation>
    <scope>NUCLEOTIDE SEQUENCE [LARGE SCALE GENOMIC DNA]</scope>
    <source>
        <strain evidence="4">Okayama-7 / 130 / ATCC MYA-4618 / FGSC 9003</strain>
    </source>
</reference>
<sequence length="375" mass="41852">MSSEPLTVTYKRRGDLNILSDVWQPESGPTPNGDKITVPAVVFFHGADYSLIPPATGHDIVEDIKDLWSFILDPHNIFSFVNGGTQKDFVVQPDKIVVAGTSAGGLCAYLCAMHCVDPPPVALLSIYGMGGDFFVSYTFAVRYCMVIDDTLARQTPHYLHEKHAPFFRGRELLDPSEFQEFVYPFQEGDSTFVSDSPLSHHPPTHPIPGYPSNPRMLLARLYLQLGQFLDYYTGQHSPSLSRQLREIYDSYHQEHTQPSTLKGASPPLDGGDDDSSRLWEAIESCLGQHRNLFPQVNVVKGEGRWPRTVFLHGTADTAVPIGESRSMESQLKAIGVPTQLFEVEEEEHSFDLVPNAEERFGVIFDKVTAFLHGVE</sequence>
<dbReference type="Proteomes" id="UP000001861">
    <property type="component" value="Unassembled WGS sequence"/>
</dbReference>
<evidence type="ECO:0000256" key="1">
    <source>
        <dbReference type="ARBA" id="ARBA00022801"/>
    </source>
</evidence>